<evidence type="ECO:0000256" key="1">
    <source>
        <dbReference type="SAM" id="MobiDB-lite"/>
    </source>
</evidence>
<feature type="region of interest" description="Disordered" evidence="1">
    <location>
        <begin position="399"/>
        <end position="442"/>
    </location>
</feature>
<proteinExistence type="predicted"/>
<keyword evidence="2" id="KW-0472">Membrane</keyword>
<feature type="compositionally biased region" description="Low complexity" evidence="1">
    <location>
        <begin position="134"/>
        <end position="146"/>
    </location>
</feature>
<dbReference type="AlphaFoldDB" id="A0AAW2N0V1"/>
<keyword evidence="2" id="KW-1133">Transmembrane helix</keyword>
<feature type="compositionally biased region" description="Polar residues" evidence="1">
    <location>
        <begin position="399"/>
        <end position="418"/>
    </location>
</feature>
<feature type="compositionally biased region" description="Basic and acidic residues" evidence="1">
    <location>
        <begin position="520"/>
        <end position="545"/>
    </location>
</feature>
<evidence type="ECO:0000256" key="2">
    <source>
        <dbReference type="SAM" id="Phobius"/>
    </source>
</evidence>
<dbReference type="EMBL" id="JACGWM010000012">
    <property type="protein sequence ID" value="KAL0337294.1"/>
    <property type="molecule type" value="Genomic_DNA"/>
</dbReference>
<organism evidence="3">
    <name type="scientific">Sesamum calycinum</name>
    <dbReference type="NCBI Taxonomy" id="2727403"/>
    <lineage>
        <taxon>Eukaryota</taxon>
        <taxon>Viridiplantae</taxon>
        <taxon>Streptophyta</taxon>
        <taxon>Embryophyta</taxon>
        <taxon>Tracheophyta</taxon>
        <taxon>Spermatophyta</taxon>
        <taxon>Magnoliopsida</taxon>
        <taxon>eudicotyledons</taxon>
        <taxon>Gunneridae</taxon>
        <taxon>Pentapetalae</taxon>
        <taxon>asterids</taxon>
        <taxon>lamiids</taxon>
        <taxon>Lamiales</taxon>
        <taxon>Pedaliaceae</taxon>
        <taxon>Sesamum</taxon>
    </lineage>
</organism>
<reference evidence="3" key="1">
    <citation type="submission" date="2020-06" db="EMBL/GenBank/DDBJ databases">
        <authorList>
            <person name="Li T."/>
            <person name="Hu X."/>
            <person name="Zhang T."/>
            <person name="Song X."/>
            <person name="Zhang H."/>
            <person name="Dai N."/>
            <person name="Sheng W."/>
            <person name="Hou X."/>
            <person name="Wei L."/>
        </authorList>
    </citation>
    <scope>NUCLEOTIDE SEQUENCE</scope>
    <source>
        <strain evidence="3">KEN8</strain>
        <tissue evidence="3">Leaf</tissue>
    </source>
</reference>
<evidence type="ECO:0000313" key="3">
    <source>
        <dbReference type="EMBL" id="KAL0337294.1"/>
    </source>
</evidence>
<sequence>MPGTIQVTVLEFKGVSSSSKPSAKSLKVSMGKRHYQTWDKGEFSFPITKLRENLVVALLDAGGNEIAHADIRTMQIIEKGSWDEVFSINGGGHVHMKLQFILSDEERKRIRSVRESAVKKKLESNPNINLRLAESTSSTSGSAETSTKIEQKVSDSQEGIVHIDVVSPKVEASQAGSSLNSATSSAVSVSSYYKEEGRILKPAIPVEELSLVWILQIEVKVLLNYMNKYQLRKAKCPIAGVRSDVHQWASSKLSESAISGKRNLVVTKLQDHPIQESRNQEPVEKTSNVRNISVASKFKDDSVKKTVNQEPSEKTPSNVRKMISAFEKGQLQERKSMRKSLSLPSELNRFGKAGWVDNRESNESSSTVTPVPSGSGAASREPTVKELEITVVDLMRQSTSKTATSSGRMPEEQSQVTRSSNLLKSSQSSVADGSGRGRGTGLKSSKIIDIKVASNPKPKSLEYYNDECYSTQSSGMWIFPDNARRLCITTAGKQVMKIVGHQHSEAKTREANKRSSVLETPDKNQMHGKVHKNEKNQKKYAEHPARGRGSSPDDSSNGLIGQERRYQLLNYSVSFTYQVIKVAVILAFGALVFLTRQKEPRNGKSFYRKKNREGNENLLSVPGYIDERSLKPWPHQQ</sequence>
<protein>
    <submittedName>
        <fullName evidence="3">Uncharacterized protein</fullName>
    </submittedName>
</protein>
<feature type="compositionally biased region" description="Low complexity" evidence="1">
    <location>
        <begin position="419"/>
        <end position="429"/>
    </location>
</feature>
<reference evidence="3" key="2">
    <citation type="journal article" date="2024" name="Plant">
        <title>Genomic evolution and insights into agronomic trait innovations of Sesamum species.</title>
        <authorList>
            <person name="Miao H."/>
            <person name="Wang L."/>
            <person name="Qu L."/>
            <person name="Liu H."/>
            <person name="Sun Y."/>
            <person name="Le M."/>
            <person name="Wang Q."/>
            <person name="Wei S."/>
            <person name="Zheng Y."/>
            <person name="Lin W."/>
            <person name="Duan Y."/>
            <person name="Cao H."/>
            <person name="Xiong S."/>
            <person name="Wang X."/>
            <person name="Wei L."/>
            <person name="Li C."/>
            <person name="Ma Q."/>
            <person name="Ju M."/>
            <person name="Zhao R."/>
            <person name="Li G."/>
            <person name="Mu C."/>
            <person name="Tian Q."/>
            <person name="Mei H."/>
            <person name="Zhang T."/>
            <person name="Gao T."/>
            <person name="Zhang H."/>
        </authorList>
    </citation>
    <scope>NUCLEOTIDE SEQUENCE</scope>
    <source>
        <strain evidence="3">KEN8</strain>
    </source>
</reference>
<feature type="region of interest" description="Disordered" evidence="1">
    <location>
        <begin position="501"/>
        <end position="559"/>
    </location>
</feature>
<feature type="compositionally biased region" description="Low complexity" evidence="1">
    <location>
        <begin position="364"/>
        <end position="376"/>
    </location>
</feature>
<gene>
    <name evidence="3" type="ORF">Scaly_2004500</name>
</gene>
<name>A0AAW2N0V1_9LAMI</name>
<comment type="caution">
    <text evidence="3">The sequence shown here is derived from an EMBL/GenBank/DDBJ whole genome shotgun (WGS) entry which is preliminary data.</text>
</comment>
<dbReference type="PANTHER" id="PTHR36810:SF1">
    <property type="entry name" value="OS05G0232200 PROTEIN"/>
    <property type="match status" value="1"/>
</dbReference>
<feature type="region of interest" description="Disordered" evidence="1">
    <location>
        <begin position="354"/>
        <end position="385"/>
    </location>
</feature>
<keyword evidence="2" id="KW-0812">Transmembrane</keyword>
<feature type="compositionally biased region" description="Basic and acidic residues" evidence="1">
    <location>
        <begin position="502"/>
        <end position="513"/>
    </location>
</feature>
<accession>A0AAW2N0V1</accession>
<feature type="transmembrane region" description="Helical" evidence="2">
    <location>
        <begin position="575"/>
        <end position="594"/>
    </location>
</feature>
<dbReference type="PANTHER" id="PTHR36810">
    <property type="entry name" value="BNACNNG47150D PROTEIN"/>
    <property type="match status" value="1"/>
</dbReference>
<feature type="region of interest" description="Disordered" evidence="1">
    <location>
        <begin position="134"/>
        <end position="155"/>
    </location>
</feature>